<dbReference type="InterPro" id="IPR027417">
    <property type="entry name" value="P-loop_NTPase"/>
</dbReference>
<reference evidence="2 3" key="1">
    <citation type="submission" date="2017-09" db="EMBL/GenBank/DDBJ databases">
        <title>Bacterial strain isolated from the female urinary microbiota.</title>
        <authorList>
            <person name="Thomas-White K."/>
            <person name="Kumar N."/>
            <person name="Forster S."/>
            <person name="Putonti C."/>
            <person name="Lawley T."/>
            <person name="Wolfe A.J."/>
        </authorList>
    </citation>
    <scope>NUCLEOTIDE SEQUENCE [LARGE SCALE GENOMIC DNA]</scope>
    <source>
        <strain evidence="2 3">UMB0240</strain>
    </source>
</reference>
<dbReference type="SUPFAM" id="SSF52540">
    <property type="entry name" value="P-loop containing nucleoside triphosphate hydrolases"/>
    <property type="match status" value="1"/>
</dbReference>
<dbReference type="Pfam" id="PF13614">
    <property type="entry name" value="AAA_31"/>
    <property type="match status" value="1"/>
</dbReference>
<dbReference type="InterPro" id="IPR025669">
    <property type="entry name" value="AAA_dom"/>
</dbReference>
<dbReference type="RefSeq" id="WP_102199559.1">
    <property type="nucleotide sequence ID" value="NZ_JBMAKT010000010.1"/>
</dbReference>
<evidence type="ECO:0000313" key="3">
    <source>
        <dbReference type="Proteomes" id="UP000235701"/>
    </source>
</evidence>
<accession>A0A2N6UAK1</accession>
<sequence length="261" mass="30073">MEIITFSATKGGVGKTTLTYNFGEWLADKGNNVLLIDSDHQCSLSQTYEIFKTSGTLAEIFTNNGDNVEIEHIKDNLSLIPASMDLDKINNAIQNKANKELIFYMWLADNYDELKSFDYILIDCHPDFSTITQNMIAVSDKVFSPLEPSEYSFISKSNLELRFKDFKEEIINVETRKSLVTAELYFLGNRIKHNTKSSREFVPTLKSDPNVIVLIPEKELFNKSTLNHMSLVDMKKNKEIYRKHKQFFDDLDNTFETMSET</sequence>
<dbReference type="EMBL" id="PNHQ01000036">
    <property type="protein sequence ID" value="PMC78585.1"/>
    <property type="molecule type" value="Genomic_DNA"/>
</dbReference>
<dbReference type="PANTHER" id="PTHR13696">
    <property type="entry name" value="P-LOOP CONTAINING NUCLEOSIDE TRIPHOSPHATE HYDROLASE"/>
    <property type="match status" value="1"/>
</dbReference>
<keyword evidence="3" id="KW-1185">Reference proteome</keyword>
<name>A0A2N6UAK1_9LACT</name>
<proteinExistence type="predicted"/>
<organism evidence="2 3">
    <name type="scientific">Aerococcus viridans</name>
    <dbReference type="NCBI Taxonomy" id="1377"/>
    <lineage>
        <taxon>Bacteria</taxon>
        <taxon>Bacillati</taxon>
        <taxon>Bacillota</taxon>
        <taxon>Bacilli</taxon>
        <taxon>Lactobacillales</taxon>
        <taxon>Aerococcaceae</taxon>
        <taxon>Aerococcus</taxon>
    </lineage>
</organism>
<evidence type="ECO:0000259" key="1">
    <source>
        <dbReference type="Pfam" id="PF13614"/>
    </source>
</evidence>
<protein>
    <submittedName>
        <fullName evidence="2">Peptide transporter</fullName>
    </submittedName>
</protein>
<dbReference type="Gene3D" id="3.40.50.300">
    <property type="entry name" value="P-loop containing nucleotide triphosphate hydrolases"/>
    <property type="match status" value="1"/>
</dbReference>
<dbReference type="OrthoDB" id="9791162at2"/>
<evidence type="ECO:0000313" key="2">
    <source>
        <dbReference type="EMBL" id="PMC78585.1"/>
    </source>
</evidence>
<dbReference type="AlphaFoldDB" id="A0A2N6UAK1"/>
<dbReference type="Proteomes" id="UP000235701">
    <property type="component" value="Unassembled WGS sequence"/>
</dbReference>
<dbReference type="CDD" id="cd02042">
    <property type="entry name" value="ParAB_family"/>
    <property type="match status" value="1"/>
</dbReference>
<feature type="domain" description="AAA" evidence="1">
    <location>
        <begin position="1"/>
        <end position="169"/>
    </location>
</feature>
<gene>
    <name evidence="2" type="ORF">CJ191_08925</name>
</gene>
<dbReference type="PANTHER" id="PTHR13696:SF99">
    <property type="entry name" value="COBYRINIC ACID AC-DIAMIDE SYNTHASE"/>
    <property type="match status" value="1"/>
</dbReference>
<comment type="caution">
    <text evidence="2">The sequence shown here is derived from an EMBL/GenBank/DDBJ whole genome shotgun (WGS) entry which is preliminary data.</text>
</comment>
<dbReference type="InterPro" id="IPR050678">
    <property type="entry name" value="DNA_Partitioning_ATPase"/>
</dbReference>